<name>A0A8X6QTX7_NEPPI</name>
<evidence type="ECO:0000313" key="2">
    <source>
        <dbReference type="Proteomes" id="UP000887013"/>
    </source>
</evidence>
<comment type="caution">
    <text evidence="1">The sequence shown here is derived from an EMBL/GenBank/DDBJ whole genome shotgun (WGS) entry which is preliminary data.</text>
</comment>
<organism evidence="1 2">
    <name type="scientific">Nephila pilipes</name>
    <name type="common">Giant wood spider</name>
    <name type="synonym">Nephila maculata</name>
    <dbReference type="NCBI Taxonomy" id="299642"/>
    <lineage>
        <taxon>Eukaryota</taxon>
        <taxon>Metazoa</taxon>
        <taxon>Ecdysozoa</taxon>
        <taxon>Arthropoda</taxon>
        <taxon>Chelicerata</taxon>
        <taxon>Arachnida</taxon>
        <taxon>Araneae</taxon>
        <taxon>Araneomorphae</taxon>
        <taxon>Entelegynae</taxon>
        <taxon>Araneoidea</taxon>
        <taxon>Nephilidae</taxon>
        <taxon>Nephila</taxon>
    </lineage>
</organism>
<evidence type="ECO:0000313" key="1">
    <source>
        <dbReference type="EMBL" id="GFU44868.1"/>
    </source>
</evidence>
<sequence>MVKVKQAGGVAVAAAWRSHGRQGDSVASQGVDGSKWVRCRYGGGRAFMLWRDHKNLLFLKWMGVPCTEESEKLIHLSNTCYVHRRKEDLQKYYGSGLV</sequence>
<keyword evidence="2" id="KW-1185">Reference proteome</keyword>
<gene>
    <name evidence="1" type="ORF">NPIL_604851</name>
</gene>
<proteinExistence type="predicted"/>
<dbReference type="EMBL" id="BMAW01085892">
    <property type="protein sequence ID" value="GFU44868.1"/>
    <property type="molecule type" value="Genomic_DNA"/>
</dbReference>
<dbReference type="Proteomes" id="UP000887013">
    <property type="component" value="Unassembled WGS sequence"/>
</dbReference>
<dbReference type="AlphaFoldDB" id="A0A8X6QTX7"/>
<accession>A0A8X6QTX7</accession>
<reference evidence="1" key="1">
    <citation type="submission" date="2020-08" db="EMBL/GenBank/DDBJ databases">
        <title>Multicomponent nature underlies the extraordinary mechanical properties of spider dragline silk.</title>
        <authorList>
            <person name="Kono N."/>
            <person name="Nakamura H."/>
            <person name="Mori M."/>
            <person name="Yoshida Y."/>
            <person name="Ohtoshi R."/>
            <person name="Malay A.D."/>
            <person name="Moran D.A.P."/>
            <person name="Tomita M."/>
            <person name="Numata K."/>
            <person name="Arakawa K."/>
        </authorList>
    </citation>
    <scope>NUCLEOTIDE SEQUENCE</scope>
</reference>
<protein>
    <submittedName>
        <fullName evidence="1">Uncharacterized protein</fullName>
    </submittedName>
</protein>